<dbReference type="InterPro" id="IPR002347">
    <property type="entry name" value="SDR_fam"/>
</dbReference>
<comment type="similarity">
    <text evidence="1">Belongs to the short-chain dehydrogenases/reductases (SDR) family.</text>
</comment>
<protein>
    <submittedName>
        <fullName evidence="3">SDR family oxidoreductase</fullName>
    </submittedName>
</protein>
<dbReference type="GO" id="GO:0016491">
    <property type="term" value="F:oxidoreductase activity"/>
    <property type="evidence" value="ECO:0007669"/>
    <property type="project" value="UniProtKB-KW"/>
</dbReference>
<reference evidence="3 4" key="1">
    <citation type="journal article" date="2020" name="Arch. Microbiol.">
        <title>Bradyrhizobium uaiense sp. nov., a new highly efficient cowpea symbiont.</title>
        <authorList>
            <person name="Cabral Michel D."/>
            <person name="Azarias Guimaraes A."/>
            <person name="Martins da Costa E."/>
            <person name="Soares de Carvalho T."/>
            <person name="Balsanelli E."/>
            <person name="Willems A."/>
            <person name="Maltempi de Souza E."/>
            <person name="de Souza Moreira F.M."/>
        </authorList>
    </citation>
    <scope>NUCLEOTIDE SEQUENCE [LARGE SCALE GENOMIC DNA]</scope>
    <source>
        <strain evidence="3 4">UFLA 03-164</strain>
    </source>
</reference>
<keyword evidence="2" id="KW-0560">Oxidoreductase</keyword>
<dbReference type="RefSeq" id="WP_163159366.1">
    <property type="nucleotide sequence ID" value="NZ_VKHP01000147.1"/>
</dbReference>
<dbReference type="GO" id="GO:0016020">
    <property type="term" value="C:membrane"/>
    <property type="evidence" value="ECO:0007669"/>
    <property type="project" value="TreeGrafter"/>
</dbReference>
<dbReference type="Proteomes" id="UP000468531">
    <property type="component" value="Unassembled WGS sequence"/>
</dbReference>
<gene>
    <name evidence="3" type="ORF">FNJ47_29340</name>
</gene>
<dbReference type="AlphaFoldDB" id="A0A6P1BQH7"/>
<dbReference type="PANTHER" id="PTHR44196:SF3">
    <property type="entry name" value="SHORT CHAIN DEHYDROGENASE FAMILY PROTEIN"/>
    <property type="match status" value="1"/>
</dbReference>
<comment type="caution">
    <text evidence="3">The sequence shown here is derived from an EMBL/GenBank/DDBJ whole genome shotgun (WGS) entry which is preliminary data.</text>
</comment>
<proteinExistence type="inferred from homology"/>
<evidence type="ECO:0000313" key="4">
    <source>
        <dbReference type="Proteomes" id="UP000468531"/>
    </source>
</evidence>
<dbReference type="EMBL" id="VKHP01000147">
    <property type="protein sequence ID" value="NEU99811.1"/>
    <property type="molecule type" value="Genomic_DNA"/>
</dbReference>
<dbReference type="NCBIfam" id="NF005489">
    <property type="entry name" value="PRK07102.1"/>
    <property type="match status" value="1"/>
</dbReference>
<dbReference type="PANTHER" id="PTHR44196">
    <property type="entry name" value="DEHYDROGENASE/REDUCTASE SDR FAMILY MEMBER 7B"/>
    <property type="match status" value="1"/>
</dbReference>
<evidence type="ECO:0000256" key="1">
    <source>
        <dbReference type="ARBA" id="ARBA00006484"/>
    </source>
</evidence>
<sequence length="248" mass="26740">MTGTKSILVIGGSSDIGHATALRYAREGWRVTLAARDLEAAQRNADDIRTRSGVEATVQALDVLQTGQLAGFVAGLSALPDTVVCVVGELGDQLRAQTDPELATTIMRTNFEAPSLLLELFAQAFEARGSGTIVGVSSVAGDRGRASNYYYGAAKAGFSQFLSGLRNRLALAGKVRVVTVKPGFVRTKMTAHMKLPAPLTVQPDRVAEDIFGADVMKPRDVIYVARRFWLVMTIICALPEPVFKRMRI</sequence>
<dbReference type="SUPFAM" id="SSF51735">
    <property type="entry name" value="NAD(P)-binding Rossmann-fold domains"/>
    <property type="match status" value="1"/>
</dbReference>
<evidence type="ECO:0000256" key="2">
    <source>
        <dbReference type="ARBA" id="ARBA00023002"/>
    </source>
</evidence>
<dbReference type="PRINTS" id="PR00081">
    <property type="entry name" value="GDHRDH"/>
</dbReference>
<organism evidence="3 4">
    <name type="scientific">Bradyrhizobium uaiense</name>
    <dbReference type="NCBI Taxonomy" id="2594946"/>
    <lineage>
        <taxon>Bacteria</taxon>
        <taxon>Pseudomonadati</taxon>
        <taxon>Pseudomonadota</taxon>
        <taxon>Alphaproteobacteria</taxon>
        <taxon>Hyphomicrobiales</taxon>
        <taxon>Nitrobacteraceae</taxon>
        <taxon>Bradyrhizobium</taxon>
    </lineage>
</organism>
<dbReference type="InterPro" id="IPR036291">
    <property type="entry name" value="NAD(P)-bd_dom_sf"/>
</dbReference>
<evidence type="ECO:0000313" key="3">
    <source>
        <dbReference type="EMBL" id="NEU99811.1"/>
    </source>
</evidence>
<accession>A0A6P1BQH7</accession>
<keyword evidence="4" id="KW-1185">Reference proteome</keyword>
<dbReference type="CDD" id="cd05233">
    <property type="entry name" value="SDR_c"/>
    <property type="match status" value="1"/>
</dbReference>
<dbReference type="Gene3D" id="3.40.50.720">
    <property type="entry name" value="NAD(P)-binding Rossmann-like Domain"/>
    <property type="match status" value="1"/>
</dbReference>
<name>A0A6P1BQH7_9BRAD</name>
<dbReference type="Pfam" id="PF00106">
    <property type="entry name" value="adh_short"/>
    <property type="match status" value="1"/>
</dbReference>